<evidence type="ECO:0000313" key="2">
    <source>
        <dbReference type="Proteomes" id="UP001589748"/>
    </source>
</evidence>
<dbReference type="RefSeq" id="WP_380140081.1">
    <property type="nucleotide sequence ID" value="NZ_JBHLUI010000012.1"/>
</dbReference>
<proteinExistence type="predicted"/>
<accession>A0ABV5LNK9</accession>
<reference evidence="1 2" key="1">
    <citation type="submission" date="2024-09" db="EMBL/GenBank/DDBJ databases">
        <authorList>
            <person name="Sun Q."/>
            <person name="Mori K."/>
        </authorList>
    </citation>
    <scope>NUCLEOTIDE SEQUENCE [LARGE SCALE GENOMIC DNA]</scope>
    <source>
        <strain evidence="1 2">TISTR 1856</strain>
    </source>
</reference>
<organism evidence="1 2">
    <name type="scientific">Kineococcus gynurae</name>
    <dbReference type="NCBI Taxonomy" id="452979"/>
    <lineage>
        <taxon>Bacteria</taxon>
        <taxon>Bacillati</taxon>
        <taxon>Actinomycetota</taxon>
        <taxon>Actinomycetes</taxon>
        <taxon>Kineosporiales</taxon>
        <taxon>Kineosporiaceae</taxon>
        <taxon>Kineococcus</taxon>
    </lineage>
</organism>
<gene>
    <name evidence="1" type="ORF">ACFFVI_01790</name>
</gene>
<protein>
    <submittedName>
        <fullName evidence="1">Uncharacterized protein</fullName>
    </submittedName>
</protein>
<name>A0ABV5LNK9_9ACTN</name>
<comment type="caution">
    <text evidence="1">The sequence shown here is derived from an EMBL/GenBank/DDBJ whole genome shotgun (WGS) entry which is preliminary data.</text>
</comment>
<evidence type="ECO:0000313" key="1">
    <source>
        <dbReference type="EMBL" id="MFB9375690.1"/>
    </source>
</evidence>
<keyword evidence="2" id="KW-1185">Reference proteome</keyword>
<dbReference type="EMBL" id="JBHMDM010000001">
    <property type="protein sequence ID" value="MFB9375690.1"/>
    <property type="molecule type" value="Genomic_DNA"/>
</dbReference>
<sequence length="114" mass="11619">MSTPELGPSAPAAARAELRRSLDLLVDRIRAMPLSRLERAPEGAGTTRAAAVGAAAQRLADLAAAAEGRPRRELPGLATHGLGDQLAVVGGDALTHGAPSADVETVLVGLRRSL</sequence>
<dbReference type="Proteomes" id="UP001589748">
    <property type="component" value="Unassembled WGS sequence"/>
</dbReference>